<accession>A0A1R4HFQ8</accession>
<proteinExistence type="predicted"/>
<evidence type="ECO:0000313" key="2">
    <source>
        <dbReference type="Proteomes" id="UP000195667"/>
    </source>
</evidence>
<gene>
    <name evidence="1" type="ORF">CRENPOLYSF1_630016</name>
</gene>
<organism evidence="1 2">
    <name type="scientific">Crenothrix polyspora</name>
    <dbReference type="NCBI Taxonomy" id="360316"/>
    <lineage>
        <taxon>Bacteria</taxon>
        <taxon>Pseudomonadati</taxon>
        <taxon>Pseudomonadota</taxon>
        <taxon>Gammaproteobacteria</taxon>
        <taxon>Methylococcales</taxon>
        <taxon>Crenotrichaceae</taxon>
        <taxon>Crenothrix</taxon>
    </lineage>
</organism>
<name>A0A1R4HFQ8_9GAMM</name>
<protein>
    <submittedName>
        <fullName evidence="1">Uncharacterized protein</fullName>
    </submittedName>
</protein>
<dbReference type="EMBL" id="FUKI01000141">
    <property type="protein sequence ID" value="SJM95074.1"/>
    <property type="molecule type" value="Genomic_DNA"/>
</dbReference>
<sequence>MGTRRREFENSQSRNSLGGVVAIVSLQGSNCEGVNIVAPAG</sequence>
<keyword evidence="2" id="KW-1185">Reference proteome</keyword>
<dbReference type="AlphaFoldDB" id="A0A1R4HFQ8"/>
<dbReference type="Proteomes" id="UP000195667">
    <property type="component" value="Unassembled WGS sequence"/>
</dbReference>
<evidence type="ECO:0000313" key="1">
    <source>
        <dbReference type="EMBL" id="SJM95074.1"/>
    </source>
</evidence>
<reference evidence="2" key="1">
    <citation type="submission" date="2017-02" db="EMBL/GenBank/DDBJ databases">
        <authorList>
            <person name="Daims H."/>
        </authorList>
    </citation>
    <scope>NUCLEOTIDE SEQUENCE [LARGE SCALE GENOMIC DNA]</scope>
</reference>